<evidence type="ECO:0000313" key="1">
    <source>
        <dbReference type="EMBL" id="GGD54459.1"/>
    </source>
</evidence>
<keyword evidence="2" id="KW-1185">Reference proteome</keyword>
<evidence type="ECO:0008006" key="3">
    <source>
        <dbReference type="Google" id="ProtNLM"/>
    </source>
</evidence>
<reference evidence="2" key="1">
    <citation type="journal article" date="2019" name="Int. J. Syst. Evol. Microbiol.">
        <title>The Global Catalogue of Microorganisms (GCM) 10K type strain sequencing project: providing services to taxonomists for standard genome sequencing and annotation.</title>
        <authorList>
            <consortium name="The Broad Institute Genomics Platform"/>
            <consortium name="The Broad Institute Genome Sequencing Center for Infectious Disease"/>
            <person name="Wu L."/>
            <person name="Ma J."/>
        </authorList>
    </citation>
    <scope>NUCLEOTIDE SEQUENCE [LARGE SCALE GENOMIC DNA]</scope>
    <source>
        <strain evidence="2">CGMCC 1.11013</strain>
    </source>
</reference>
<proteinExistence type="predicted"/>
<sequence length="125" mass="13401">MAADGMAAAGMVAVGTAAVAVGMAAAAATAAVMAAAATELFRRRYEKRSFPVCCVFRRNRPATFSDTSRSRTRRAGSSAKRSFLFRQASGSIRQTIGTVLAIKLPHLRNATVHRRRETIALGEWT</sequence>
<dbReference type="Proteomes" id="UP000597138">
    <property type="component" value="Unassembled WGS sequence"/>
</dbReference>
<name>A0ABQ1R2Z4_9BURK</name>
<organism evidence="1 2">
    <name type="scientific">Caballeronia grimmiae</name>
    <dbReference type="NCBI Taxonomy" id="1071679"/>
    <lineage>
        <taxon>Bacteria</taxon>
        <taxon>Pseudomonadati</taxon>
        <taxon>Pseudomonadota</taxon>
        <taxon>Betaproteobacteria</taxon>
        <taxon>Burkholderiales</taxon>
        <taxon>Burkholderiaceae</taxon>
        <taxon>Caballeronia</taxon>
    </lineage>
</organism>
<evidence type="ECO:0000313" key="2">
    <source>
        <dbReference type="Proteomes" id="UP000597138"/>
    </source>
</evidence>
<comment type="caution">
    <text evidence="1">The sequence shown here is derived from an EMBL/GenBank/DDBJ whole genome shotgun (WGS) entry which is preliminary data.</text>
</comment>
<dbReference type="EMBL" id="BMEG01000001">
    <property type="protein sequence ID" value="GGD54459.1"/>
    <property type="molecule type" value="Genomic_DNA"/>
</dbReference>
<gene>
    <name evidence="1" type="ORF">GCM10010985_05320</name>
</gene>
<protein>
    <recommendedName>
        <fullName evidence="3">Secreted protein</fullName>
    </recommendedName>
</protein>
<accession>A0ABQ1R2Z4</accession>